<dbReference type="AlphaFoldDB" id="A0A2G6Q4Q0"/>
<dbReference type="RefSeq" id="WP_088609645.1">
    <property type="nucleotide sequence ID" value="NZ_NWUW01000071.1"/>
</dbReference>
<keyword evidence="2" id="KW-1185">Reference proteome</keyword>
<dbReference type="Pfam" id="PF17443">
    <property type="entry name" value="pXO2-72"/>
    <property type="match status" value="1"/>
</dbReference>
<dbReference type="InterPro" id="IPR020250">
    <property type="entry name" value="Plasmid_pXO2-72"/>
</dbReference>
<sequence>MLFMLDEIMTPREACDRWGITQDALRMKLKRGKDNKLVDELIKGGKIKYYKPEGKQRGEWILTVEAMDLLFPKRKEIVK</sequence>
<name>A0A2G6Q4Q0_9BACI</name>
<gene>
    <name evidence="1" type="ORF">CO726_30065</name>
</gene>
<comment type="caution">
    <text evidence="1">The sequence shown here is derived from an EMBL/GenBank/DDBJ whole genome shotgun (WGS) entry which is preliminary data.</text>
</comment>
<dbReference type="EMBL" id="NWUW01000071">
    <property type="protein sequence ID" value="PIE91806.1"/>
    <property type="molecule type" value="Genomic_DNA"/>
</dbReference>
<accession>A0A2G6Q4Q0</accession>
<protein>
    <submittedName>
        <fullName evidence="1">Uncharacterized protein</fullName>
    </submittedName>
</protein>
<proteinExistence type="predicted"/>
<organism evidence="1 2">
    <name type="scientific">Bacillus fungorum</name>
    <dbReference type="NCBI Taxonomy" id="2039284"/>
    <lineage>
        <taxon>Bacteria</taxon>
        <taxon>Bacillati</taxon>
        <taxon>Bacillota</taxon>
        <taxon>Bacilli</taxon>
        <taxon>Bacillales</taxon>
        <taxon>Bacillaceae</taxon>
        <taxon>Bacillus</taxon>
    </lineage>
</organism>
<dbReference type="Proteomes" id="UP000228484">
    <property type="component" value="Unassembled WGS sequence"/>
</dbReference>
<evidence type="ECO:0000313" key="2">
    <source>
        <dbReference type="Proteomes" id="UP000228484"/>
    </source>
</evidence>
<reference evidence="1 2" key="1">
    <citation type="submission" date="2017-09" db="EMBL/GenBank/DDBJ databases">
        <title>Biocontrol bacteria screening and application from spent mushroom substrate.</title>
        <authorList>
            <person name="Sun X."/>
        </authorList>
    </citation>
    <scope>NUCLEOTIDE SEQUENCE [LARGE SCALE GENOMIC DNA]</scope>
    <source>
        <strain evidence="1 2">100374</strain>
    </source>
</reference>
<evidence type="ECO:0000313" key="1">
    <source>
        <dbReference type="EMBL" id="PIE91806.1"/>
    </source>
</evidence>